<dbReference type="Gene3D" id="3.80.30.20">
    <property type="entry name" value="tm_1862 like domain"/>
    <property type="match status" value="1"/>
</dbReference>
<accession>C7N5C0</accession>
<keyword evidence="7 8" id="KW-0411">Iron-sulfur</keyword>
<dbReference type="InterPro" id="IPR005840">
    <property type="entry name" value="Ribosomal_uS12_MeSTrfase_RimO"/>
</dbReference>
<dbReference type="Pfam" id="PF04055">
    <property type="entry name" value="Radical_SAM"/>
    <property type="match status" value="1"/>
</dbReference>
<dbReference type="InterPro" id="IPR007197">
    <property type="entry name" value="rSAM"/>
</dbReference>
<dbReference type="GO" id="GO:0103039">
    <property type="term" value="F:protein methylthiotransferase activity"/>
    <property type="evidence" value="ECO:0007669"/>
    <property type="project" value="UniProtKB-EC"/>
</dbReference>
<dbReference type="InterPro" id="IPR002792">
    <property type="entry name" value="TRAM_dom"/>
</dbReference>
<evidence type="ECO:0000256" key="3">
    <source>
        <dbReference type="ARBA" id="ARBA00022679"/>
    </source>
</evidence>
<feature type="binding site" evidence="8">
    <location>
        <position position="166"/>
    </location>
    <ligand>
        <name>[4Fe-4S] cluster</name>
        <dbReference type="ChEBI" id="CHEBI:49883"/>
        <label>2</label>
        <note>4Fe-4S-S-AdoMet</note>
    </ligand>
</feature>
<evidence type="ECO:0000313" key="12">
    <source>
        <dbReference type="EMBL" id="ACV22105.1"/>
    </source>
</evidence>
<keyword evidence="3 8" id="KW-0808">Transferase</keyword>
<dbReference type="InterPro" id="IPR058240">
    <property type="entry name" value="rSAM_sf"/>
</dbReference>
<dbReference type="CDD" id="cd01335">
    <property type="entry name" value="Radical_SAM"/>
    <property type="match status" value="1"/>
</dbReference>
<dbReference type="Pfam" id="PF00919">
    <property type="entry name" value="UPF0004"/>
    <property type="match status" value="1"/>
</dbReference>
<dbReference type="SFLD" id="SFLDG01061">
    <property type="entry name" value="methylthiotransferase"/>
    <property type="match status" value="1"/>
</dbReference>
<dbReference type="InterPro" id="IPR012340">
    <property type="entry name" value="NA-bd_OB-fold"/>
</dbReference>
<feature type="binding site" evidence="8">
    <location>
        <position position="162"/>
    </location>
    <ligand>
        <name>[4Fe-4S] cluster</name>
        <dbReference type="ChEBI" id="CHEBI:49883"/>
        <label>2</label>
        <note>4Fe-4S-S-AdoMet</note>
    </ligand>
</feature>
<dbReference type="Pfam" id="PF18693">
    <property type="entry name" value="TRAM_2"/>
    <property type="match status" value="1"/>
</dbReference>
<dbReference type="SFLD" id="SFLDG01082">
    <property type="entry name" value="B12-binding_domain_containing"/>
    <property type="match status" value="1"/>
</dbReference>
<comment type="subcellular location">
    <subcellularLocation>
        <location evidence="8">Cytoplasm</location>
    </subcellularLocation>
</comment>
<dbReference type="SFLD" id="SFLDS00029">
    <property type="entry name" value="Radical_SAM"/>
    <property type="match status" value="1"/>
</dbReference>
<dbReference type="InterPro" id="IPR020612">
    <property type="entry name" value="Methylthiotransferase_CS"/>
</dbReference>
<feature type="binding site" evidence="8">
    <location>
        <position position="64"/>
    </location>
    <ligand>
        <name>[4Fe-4S] cluster</name>
        <dbReference type="ChEBI" id="CHEBI:49883"/>
        <label>1</label>
    </ligand>
</feature>
<feature type="binding site" evidence="8">
    <location>
        <position position="169"/>
    </location>
    <ligand>
        <name>[4Fe-4S] cluster</name>
        <dbReference type="ChEBI" id="CHEBI:49883"/>
        <label>2</label>
        <note>4Fe-4S-S-AdoMet</note>
    </ligand>
</feature>
<dbReference type="PROSITE" id="PS51449">
    <property type="entry name" value="MTTASE_N"/>
    <property type="match status" value="1"/>
</dbReference>
<gene>
    <name evidence="8" type="primary">rimO</name>
    <name evidence="12" type="ordered locus">Shel_10700</name>
</gene>
<evidence type="ECO:0000256" key="5">
    <source>
        <dbReference type="ARBA" id="ARBA00022723"/>
    </source>
</evidence>
<keyword evidence="13" id="KW-1185">Reference proteome</keyword>
<reference evidence="12 13" key="1">
    <citation type="journal article" date="2009" name="Stand. Genomic Sci.">
        <title>Complete genome sequence of Slackia heliotrinireducens type strain (RHS 1).</title>
        <authorList>
            <person name="Pukall R."/>
            <person name="Lapidus A."/>
            <person name="Nolan M."/>
            <person name="Copeland A."/>
            <person name="Glavina Del Rio T."/>
            <person name="Lucas S."/>
            <person name="Chen F."/>
            <person name="Tice H."/>
            <person name="Cheng J.F."/>
            <person name="Chertkov O."/>
            <person name="Bruce D."/>
            <person name="Goodwin L."/>
            <person name="Kuske C."/>
            <person name="Brettin T."/>
            <person name="Detter J.C."/>
            <person name="Han C."/>
            <person name="Pitluck S."/>
            <person name="Pati A."/>
            <person name="Mavrommatis K."/>
            <person name="Ivanova N."/>
            <person name="Ovchinnikova G."/>
            <person name="Chen A."/>
            <person name="Palaniappan K."/>
            <person name="Schneider S."/>
            <person name="Rohde M."/>
            <person name="Chain P."/>
            <person name="D'haeseleer P."/>
            <person name="Goker M."/>
            <person name="Bristow J."/>
            <person name="Eisen J.A."/>
            <person name="Markowitz V."/>
            <person name="Kyrpides N.C."/>
            <person name="Klenk H.P."/>
            <person name="Hugenholtz P."/>
        </authorList>
    </citation>
    <scope>NUCLEOTIDE SEQUENCE [LARGE SCALE GENOMIC DNA]</scope>
    <source>
        <strain evidence="13">ATCC 29202 / DSM 20476 / NCTC 11029 / RHS 1</strain>
    </source>
</reference>
<feature type="domain" description="Radical SAM core" evidence="11">
    <location>
        <begin position="148"/>
        <end position="378"/>
    </location>
</feature>
<evidence type="ECO:0000313" key="13">
    <source>
        <dbReference type="Proteomes" id="UP000002026"/>
    </source>
</evidence>
<dbReference type="EMBL" id="CP001684">
    <property type="protein sequence ID" value="ACV22105.1"/>
    <property type="molecule type" value="Genomic_DNA"/>
</dbReference>
<feature type="domain" description="MTTase N-terminal" evidence="10">
    <location>
        <begin position="19"/>
        <end position="136"/>
    </location>
</feature>
<name>C7N5C0_SLAHD</name>
<sequence>MSNIDVTSVLLNEQDGRIPSVNFITLGCAKNEVDSADMQRRLVSAGFAIVDDAEDADAVIVNTCSFIQAAIEESIDVILEVAGLANIADGSSKLIVAGCMPARFGDDLESELNEASAFVPCSKEDDIVEVVQRTLGVNPAPFARVDVESGPAAAYVKISDGCNRFCSFCSIPYIRGRYHSFPYERIRASVEQCIAEGSVEITLIGQDTGCWGSDFEEKSTTAQLLSNLAEEFPDTWFRIMYVEPDGITDELLDAIAAHDNVCDYLDMPLQHANPELLKSMRRKGSAPEFLKLLERIRTRVPGITLRTTLITGFPGETEEAFDELMEFLEEADFDYVGVFPYSREEGTRAYDLPDQVEEELKVARAQEVRDLCDAVGSVHTADRIGKELDVLVLGAEEDGQLFGRAMCQAPDVDGVVYVDGGEVGEIVRVTIVDTLAYDMEGEIIHG</sequence>
<dbReference type="InterPro" id="IPR013848">
    <property type="entry name" value="Methylthiotransferase_N"/>
</dbReference>
<evidence type="ECO:0000259" key="9">
    <source>
        <dbReference type="PROSITE" id="PS50926"/>
    </source>
</evidence>
<evidence type="ECO:0000256" key="8">
    <source>
        <dbReference type="HAMAP-Rule" id="MF_01865"/>
    </source>
</evidence>
<dbReference type="eggNOG" id="COG0621">
    <property type="taxonomic scope" value="Bacteria"/>
</dbReference>
<keyword evidence="4 8" id="KW-0949">S-adenosyl-L-methionine</keyword>
<feature type="domain" description="TRAM" evidence="9">
    <location>
        <begin position="381"/>
        <end position="445"/>
    </location>
</feature>
<evidence type="ECO:0000256" key="7">
    <source>
        <dbReference type="ARBA" id="ARBA00023014"/>
    </source>
</evidence>
<feature type="binding site" evidence="8">
    <location>
        <position position="99"/>
    </location>
    <ligand>
        <name>[4Fe-4S] cluster</name>
        <dbReference type="ChEBI" id="CHEBI:49883"/>
        <label>1</label>
    </ligand>
</feature>
<comment type="similarity">
    <text evidence="8">Belongs to the methylthiotransferase family. RimO subfamily.</text>
</comment>
<dbReference type="InterPro" id="IPR005839">
    <property type="entry name" value="Methylthiotransferase"/>
</dbReference>
<evidence type="ECO:0000259" key="10">
    <source>
        <dbReference type="PROSITE" id="PS51449"/>
    </source>
</evidence>
<dbReference type="NCBIfam" id="TIGR00089">
    <property type="entry name" value="MiaB/RimO family radical SAM methylthiotransferase"/>
    <property type="match status" value="1"/>
</dbReference>
<dbReference type="HOGENOM" id="CLU_018697_0_1_11"/>
<dbReference type="GO" id="GO:0035599">
    <property type="term" value="F:aspartic acid methylthiotransferase activity"/>
    <property type="evidence" value="ECO:0007669"/>
    <property type="project" value="TreeGrafter"/>
</dbReference>
<dbReference type="PANTHER" id="PTHR43837:SF1">
    <property type="entry name" value="RIBOSOMAL PROTEIN US12 METHYLTHIOTRANSFERASE RIMO"/>
    <property type="match status" value="1"/>
</dbReference>
<dbReference type="InterPro" id="IPR038135">
    <property type="entry name" value="Methylthiotransferase_N_sf"/>
</dbReference>
<keyword evidence="5 8" id="KW-0479">Metal-binding</keyword>
<dbReference type="PROSITE" id="PS51918">
    <property type="entry name" value="RADICAL_SAM"/>
    <property type="match status" value="1"/>
</dbReference>
<dbReference type="SMART" id="SM00729">
    <property type="entry name" value="Elp3"/>
    <property type="match status" value="1"/>
</dbReference>
<comment type="catalytic activity">
    <reaction evidence="8">
        <text>L-aspartate(89)-[ribosomal protein uS12]-hydrogen + (sulfur carrier)-SH + AH2 + 2 S-adenosyl-L-methionine = 3-methylsulfanyl-L-aspartate(89)-[ribosomal protein uS12]-hydrogen + (sulfur carrier)-H + 5'-deoxyadenosine + L-methionine + A + S-adenosyl-L-homocysteine + 2 H(+)</text>
        <dbReference type="Rhea" id="RHEA:37087"/>
        <dbReference type="Rhea" id="RHEA-COMP:10460"/>
        <dbReference type="Rhea" id="RHEA-COMP:10461"/>
        <dbReference type="Rhea" id="RHEA-COMP:14737"/>
        <dbReference type="Rhea" id="RHEA-COMP:14739"/>
        <dbReference type="ChEBI" id="CHEBI:13193"/>
        <dbReference type="ChEBI" id="CHEBI:15378"/>
        <dbReference type="ChEBI" id="CHEBI:17319"/>
        <dbReference type="ChEBI" id="CHEBI:17499"/>
        <dbReference type="ChEBI" id="CHEBI:29917"/>
        <dbReference type="ChEBI" id="CHEBI:29961"/>
        <dbReference type="ChEBI" id="CHEBI:57844"/>
        <dbReference type="ChEBI" id="CHEBI:57856"/>
        <dbReference type="ChEBI" id="CHEBI:59789"/>
        <dbReference type="ChEBI" id="CHEBI:64428"/>
        <dbReference type="ChEBI" id="CHEBI:73599"/>
        <dbReference type="EC" id="2.8.4.4"/>
    </reaction>
</comment>
<dbReference type="HAMAP" id="MF_01865">
    <property type="entry name" value="MTTase_RimO"/>
    <property type="match status" value="1"/>
</dbReference>
<dbReference type="NCBIfam" id="TIGR01125">
    <property type="entry name" value="30S ribosomal protein S12 methylthiotransferase RimO"/>
    <property type="match status" value="1"/>
</dbReference>
<feature type="binding site" evidence="8">
    <location>
        <position position="28"/>
    </location>
    <ligand>
        <name>[4Fe-4S] cluster</name>
        <dbReference type="ChEBI" id="CHEBI:49883"/>
        <label>1</label>
    </ligand>
</feature>
<dbReference type="GO" id="GO:0046872">
    <property type="term" value="F:metal ion binding"/>
    <property type="evidence" value="ECO:0007669"/>
    <property type="project" value="UniProtKB-KW"/>
</dbReference>
<protein>
    <recommendedName>
        <fullName evidence="8">Ribosomal protein uS12 methylthiotransferase RimO</fullName>
        <shortName evidence="8">uS12 MTTase</shortName>
        <shortName evidence="8">uS12 methylthiotransferase</shortName>
        <ecNumber evidence="8">2.8.4.4</ecNumber>
    </recommendedName>
    <alternativeName>
        <fullName evidence="8">Ribosomal protein uS12 (aspartate-C(3))-methylthiotransferase</fullName>
    </alternativeName>
    <alternativeName>
        <fullName evidence="8">Ribosome maturation factor RimO</fullName>
    </alternativeName>
</protein>
<comment type="cofactor">
    <cofactor evidence="8">
        <name>[4Fe-4S] cluster</name>
        <dbReference type="ChEBI" id="CHEBI:49883"/>
    </cofactor>
    <text evidence="8">Binds 2 [4Fe-4S] clusters. One cluster is coordinated with 3 cysteines and an exchangeable S-adenosyl-L-methionine.</text>
</comment>
<dbReference type="FunFam" id="3.80.30.20:FF:000001">
    <property type="entry name" value="tRNA-2-methylthio-N(6)-dimethylallyladenosine synthase 2"/>
    <property type="match status" value="1"/>
</dbReference>
<dbReference type="SUPFAM" id="SSF102114">
    <property type="entry name" value="Radical SAM enzymes"/>
    <property type="match status" value="1"/>
</dbReference>
<proteinExistence type="inferred from homology"/>
<dbReference type="Gene3D" id="2.40.50.140">
    <property type="entry name" value="Nucleic acid-binding proteins"/>
    <property type="match status" value="1"/>
</dbReference>
<evidence type="ECO:0000256" key="1">
    <source>
        <dbReference type="ARBA" id="ARBA00022485"/>
    </source>
</evidence>
<keyword evidence="2 8" id="KW-0963">Cytoplasm</keyword>
<dbReference type="STRING" id="471855.Shel_10700"/>
<dbReference type="Gene3D" id="3.40.50.12160">
    <property type="entry name" value="Methylthiotransferase, N-terminal domain"/>
    <property type="match status" value="1"/>
</dbReference>
<keyword evidence="1 8" id="KW-0004">4Fe-4S</keyword>
<dbReference type="KEGG" id="shi:Shel_10700"/>
<dbReference type="SFLD" id="SFLDF00274">
    <property type="entry name" value="ribosomal_protein_S12_methylth"/>
    <property type="match status" value="1"/>
</dbReference>
<dbReference type="AlphaFoldDB" id="C7N5C0"/>
<dbReference type="PROSITE" id="PS01278">
    <property type="entry name" value="MTTASE_RADICAL"/>
    <property type="match status" value="1"/>
</dbReference>
<dbReference type="RefSeq" id="WP_012798208.1">
    <property type="nucleotide sequence ID" value="NC_013165.1"/>
</dbReference>
<dbReference type="PROSITE" id="PS50926">
    <property type="entry name" value="TRAM"/>
    <property type="match status" value="1"/>
</dbReference>
<evidence type="ECO:0000256" key="4">
    <source>
        <dbReference type="ARBA" id="ARBA00022691"/>
    </source>
</evidence>
<dbReference type="GO" id="GO:0051539">
    <property type="term" value="F:4 iron, 4 sulfur cluster binding"/>
    <property type="evidence" value="ECO:0007669"/>
    <property type="project" value="UniProtKB-UniRule"/>
</dbReference>
<comment type="function">
    <text evidence="8">Catalyzes the methylthiolation of an aspartic acid residue of ribosomal protein uS12.</text>
</comment>
<organism evidence="12 13">
    <name type="scientific">Slackia heliotrinireducens (strain ATCC 29202 / DSM 20476 / NCTC 11029 / RHS 1)</name>
    <name type="common">Peptococcus heliotrinreducens</name>
    <dbReference type="NCBI Taxonomy" id="471855"/>
    <lineage>
        <taxon>Bacteria</taxon>
        <taxon>Bacillati</taxon>
        <taxon>Actinomycetota</taxon>
        <taxon>Coriobacteriia</taxon>
        <taxon>Eggerthellales</taxon>
        <taxon>Eggerthellaceae</taxon>
        <taxon>Slackia</taxon>
    </lineage>
</organism>
<dbReference type="PANTHER" id="PTHR43837">
    <property type="entry name" value="RIBOSOMAL PROTEIN S12 METHYLTHIOTRANSFERASE RIMO"/>
    <property type="match status" value="1"/>
</dbReference>
<keyword evidence="6 8" id="KW-0408">Iron</keyword>
<dbReference type="Proteomes" id="UP000002026">
    <property type="component" value="Chromosome"/>
</dbReference>
<dbReference type="EC" id="2.8.4.4" evidence="8"/>
<dbReference type="GO" id="GO:0035600">
    <property type="term" value="P:tRNA methylthiolation"/>
    <property type="evidence" value="ECO:0007669"/>
    <property type="project" value="UniProtKB-ARBA"/>
</dbReference>
<evidence type="ECO:0000256" key="2">
    <source>
        <dbReference type="ARBA" id="ARBA00022490"/>
    </source>
</evidence>
<evidence type="ECO:0000259" key="11">
    <source>
        <dbReference type="PROSITE" id="PS51918"/>
    </source>
</evidence>
<dbReference type="InterPro" id="IPR006638">
    <property type="entry name" value="Elp3/MiaA/NifB-like_rSAM"/>
</dbReference>
<dbReference type="GO" id="GO:0005829">
    <property type="term" value="C:cytosol"/>
    <property type="evidence" value="ECO:0007669"/>
    <property type="project" value="TreeGrafter"/>
</dbReference>
<evidence type="ECO:0000256" key="6">
    <source>
        <dbReference type="ARBA" id="ARBA00023004"/>
    </source>
</evidence>
<dbReference type="InterPro" id="IPR023404">
    <property type="entry name" value="rSAM_horseshoe"/>
</dbReference>